<sequence length="189" mass="21586">MSCGYPSTPTATPTPTLAPTPASQQVASLEQNYIDLSVEEIYEKLFHSNLTYPQQEELWKSYQGKQIEWTSTLKEKAIREDRLEALFTPYVAVKLKQEVRQTLSQVAEGNLVIYKGTLESYGTNMRIVLLDYGMNTQLILEMQGDVEKGLTWSETLKNHGFNLSDIIKRSKIEFQEIIILRDGVIVSYK</sequence>
<evidence type="ECO:0000313" key="3">
    <source>
        <dbReference type="Proteomes" id="UP000229166"/>
    </source>
</evidence>
<dbReference type="EMBL" id="PFOZ01000018">
    <property type="protein sequence ID" value="PIZ87586.1"/>
    <property type="molecule type" value="Genomic_DNA"/>
</dbReference>
<dbReference type="Proteomes" id="UP000229166">
    <property type="component" value="Unassembled WGS sequence"/>
</dbReference>
<dbReference type="AlphaFoldDB" id="A0A2M7UUS5"/>
<organism evidence="2 3">
    <name type="scientific">Candidatus Nealsonbacteria bacterium CG_4_10_14_0_2_um_filter_40_15</name>
    <dbReference type="NCBI Taxonomy" id="1974682"/>
    <lineage>
        <taxon>Bacteria</taxon>
        <taxon>Candidatus Nealsoniibacteriota</taxon>
    </lineage>
</organism>
<accession>A0A2M7UUS5</accession>
<proteinExistence type="predicted"/>
<feature type="region of interest" description="Disordered" evidence="1">
    <location>
        <begin position="1"/>
        <end position="20"/>
    </location>
</feature>
<protein>
    <submittedName>
        <fullName evidence="2">Uncharacterized protein</fullName>
    </submittedName>
</protein>
<reference evidence="3" key="1">
    <citation type="submission" date="2017-09" db="EMBL/GenBank/DDBJ databases">
        <title>Depth-based differentiation of microbial function through sediment-hosted aquifers and enrichment of novel symbionts in the deep terrestrial subsurface.</title>
        <authorList>
            <person name="Probst A.J."/>
            <person name="Ladd B."/>
            <person name="Jarett J.K."/>
            <person name="Geller-Mcgrath D.E."/>
            <person name="Sieber C.M.K."/>
            <person name="Emerson J.B."/>
            <person name="Anantharaman K."/>
            <person name="Thomas B.C."/>
            <person name="Malmstrom R."/>
            <person name="Stieglmeier M."/>
            <person name="Klingl A."/>
            <person name="Woyke T."/>
            <person name="Ryan C.M."/>
            <person name="Banfield J.F."/>
        </authorList>
    </citation>
    <scope>NUCLEOTIDE SEQUENCE [LARGE SCALE GENOMIC DNA]</scope>
</reference>
<gene>
    <name evidence="2" type="ORF">COX92_00920</name>
</gene>
<name>A0A2M7UUS5_9BACT</name>
<evidence type="ECO:0000256" key="1">
    <source>
        <dbReference type="SAM" id="MobiDB-lite"/>
    </source>
</evidence>
<comment type="caution">
    <text evidence="2">The sequence shown here is derived from an EMBL/GenBank/DDBJ whole genome shotgun (WGS) entry which is preliminary data.</text>
</comment>
<evidence type="ECO:0000313" key="2">
    <source>
        <dbReference type="EMBL" id="PIZ87586.1"/>
    </source>
</evidence>